<dbReference type="InterPro" id="IPR011051">
    <property type="entry name" value="RmlC_Cupin_sf"/>
</dbReference>
<dbReference type="RefSeq" id="WP_089530990.1">
    <property type="nucleotide sequence ID" value="NZ_CP022437.1"/>
</dbReference>
<keyword evidence="5" id="KW-1185">Reference proteome</keyword>
<comment type="similarity">
    <text evidence="2">Belongs to the isomerase IolB family.</text>
</comment>
<accession>A0A221M9N4</accession>
<gene>
    <name evidence="2 4" type="primary">iolB</name>
    <name evidence="4" type="ORF">CFK40_04555</name>
</gene>
<dbReference type="InterPro" id="IPR014710">
    <property type="entry name" value="RmlC-like_jellyroll"/>
</dbReference>
<evidence type="ECO:0000256" key="1">
    <source>
        <dbReference type="ARBA" id="ARBA00023235"/>
    </source>
</evidence>
<dbReference type="NCBIfam" id="TIGR04378">
    <property type="entry name" value="myo_inos_iolB"/>
    <property type="match status" value="1"/>
</dbReference>
<dbReference type="EMBL" id="CP022437">
    <property type="protein sequence ID" value="ASN04332.1"/>
    <property type="molecule type" value="Genomic_DNA"/>
</dbReference>
<dbReference type="InterPro" id="IPR023770">
    <property type="entry name" value="IolB_Bacilli"/>
</dbReference>
<dbReference type="GO" id="GO:0019310">
    <property type="term" value="P:inositol catabolic process"/>
    <property type="evidence" value="ECO:0007669"/>
    <property type="project" value="UniProtKB-UniRule"/>
</dbReference>
<protein>
    <recommendedName>
        <fullName evidence="2 3">5-deoxy-glucuronate isomerase</fullName>
        <shortName evidence="2">5DG isomerase</shortName>
        <ecNumber evidence="2 3">5.3.1.30</ecNumber>
    </recommendedName>
</protein>
<dbReference type="Pfam" id="PF04962">
    <property type="entry name" value="KduI"/>
    <property type="match status" value="1"/>
</dbReference>
<comment type="pathway">
    <text evidence="2">Polyol metabolism; myo-inositol degradation into acetyl-CoA; acetyl-CoA from myo-inositol: step 4/7.</text>
</comment>
<dbReference type="PANTHER" id="PTHR39193:SF1">
    <property type="entry name" value="5-DEOXY-GLUCURONATE ISOMERASE"/>
    <property type="match status" value="1"/>
</dbReference>
<dbReference type="InterPro" id="IPR024203">
    <property type="entry name" value="Deoxy-glucuronate_isom_IolB"/>
</dbReference>
<organism evidence="4 5">
    <name type="scientific">Virgibacillus necropolis</name>
    <dbReference type="NCBI Taxonomy" id="163877"/>
    <lineage>
        <taxon>Bacteria</taxon>
        <taxon>Bacillati</taxon>
        <taxon>Bacillota</taxon>
        <taxon>Bacilli</taxon>
        <taxon>Bacillales</taxon>
        <taxon>Bacillaceae</taxon>
        <taxon>Virgibacillus</taxon>
    </lineage>
</organism>
<dbReference type="PIRSF" id="PIRSF036628">
    <property type="entry name" value="IolB"/>
    <property type="match status" value="1"/>
</dbReference>
<dbReference type="Proteomes" id="UP000204391">
    <property type="component" value="Chromosome"/>
</dbReference>
<dbReference type="OrthoDB" id="9799936at2"/>
<dbReference type="AlphaFoldDB" id="A0A221M9N4"/>
<name>A0A221M9N4_9BACI</name>
<sequence length="272" mass="31130">MSKLLRKPKREEVSEGITLVHEVSKQNSDLKYVGFRVIDLVKGAKYVESLVKEECCIVALTGRINVTEGETSFKDLGTRDSVFERKPTDSVYVSNDLTFEVEAVTDARIVLCYSPSENQLPTKLIKAEENSIENRGEYSNKRLVHNILPDSDSTANSLLVVEVFTETGNWSSYPPHKHDQDNLPEESFLEESYYHQMDPPQGFVFQRVYTDDRSLDETMNVENGDVVLVPKGYHPVGVPDGYSSYYLNVMAGPERIWKFHNDKDHEWILDRK</sequence>
<dbReference type="KEGG" id="vne:CFK40_04555"/>
<dbReference type="InterPro" id="IPR021120">
    <property type="entry name" value="KduI/IolB_isomerase"/>
</dbReference>
<dbReference type="Gene3D" id="2.60.120.10">
    <property type="entry name" value="Jelly Rolls"/>
    <property type="match status" value="2"/>
</dbReference>
<evidence type="ECO:0000313" key="4">
    <source>
        <dbReference type="EMBL" id="ASN04332.1"/>
    </source>
</evidence>
<proteinExistence type="inferred from homology"/>
<keyword evidence="1 2" id="KW-0413">Isomerase</keyword>
<evidence type="ECO:0000313" key="5">
    <source>
        <dbReference type="Proteomes" id="UP000204391"/>
    </source>
</evidence>
<dbReference type="UniPathway" id="UPA00076">
    <property type="reaction ID" value="UER00920"/>
</dbReference>
<reference evidence="4 5" key="1">
    <citation type="journal article" date="2003" name="Int. J. Syst. Evol. Microbiol.">
        <title>Virgibacillus carmonensis sp. nov., Virgibacillus necropolis sp. nov. and Virgibacillus picturae sp. nov., three novel species isolated from deteriorated mural paintings, transfer of the species of the genus salibacillus to Virgibacillus, as Virgibacillus marismortui comb. nov. and Virgibacillus salexigens comb. nov., and emended description of the genus Virgibacillus.</title>
        <authorList>
            <person name="Heyrman J."/>
            <person name="Logan N.A."/>
            <person name="Busse H.J."/>
            <person name="Balcaen A."/>
            <person name="Lebbe L."/>
            <person name="Rodriguez-Diaz M."/>
            <person name="Swings J."/>
            <person name="De Vos P."/>
        </authorList>
    </citation>
    <scope>NUCLEOTIDE SEQUENCE [LARGE SCALE GENOMIC DNA]</scope>
    <source>
        <strain evidence="4 5">LMG 19488</strain>
    </source>
</reference>
<dbReference type="SUPFAM" id="SSF51182">
    <property type="entry name" value="RmlC-like cupins"/>
    <property type="match status" value="1"/>
</dbReference>
<dbReference type="EC" id="5.3.1.30" evidence="2 3"/>
<dbReference type="GO" id="GO:0102482">
    <property type="term" value="F:5-deoxy-D-glucuronate isomerase activity"/>
    <property type="evidence" value="ECO:0007669"/>
    <property type="project" value="UniProtKB-EC"/>
</dbReference>
<evidence type="ECO:0000256" key="2">
    <source>
        <dbReference type="HAMAP-Rule" id="MF_01673"/>
    </source>
</evidence>
<dbReference type="GO" id="GO:0008880">
    <property type="term" value="F:glucuronate isomerase activity"/>
    <property type="evidence" value="ECO:0007669"/>
    <property type="project" value="InterPro"/>
</dbReference>
<dbReference type="HAMAP" id="MF_01673">
    <property type="entry name" value="IolB"/>
    <property type="match status" value="1"/>
</dbReference>
<comment type="catalytic activity">
    <reaction evidence="2">
        <text>5-deoxy-D-glucuronate = 5-dehydro-2-deoxy-D-gluconate</text>
        <dbReference type="Rhea" id="RHEA:25840"/>
        <dbReference type="ChEBI" id="CHEBI:16669"/>
        <dbReference type="ChEBI" id="CHEBI:58852"/>
        <dbReference type="EC" id="5.3.1.30"/>
    </reaction>
</comment>
<evidence type="ECO:0000256" key="3">
    <source>
        <dbReference type="NCBIfam" id="TIGR04378"/>
    </source>
</evidence>
<dbReference type="PANTHER" id="PTHR39193">
    <property type="entry name" value="5-DEOXY-GLUCURONATE ISOMERASE"/>
    <property type="match status" value="1"/>
</dbReference>
<comment type="function">
    <text evidence="2">Involved in the isomerization of 5-deoxy-glucuronate (5DG) to 5-dehydro-2-deoxy-D-gluconate (DKG or 2-deoxy-5-keto-D-gluconate).</text>
</comment>